<reference evidence="3 4" key="1">
    <citation type="submission" date="2024-07" db="EMBL/GenBank/DDBJ databases">
        <title>Section-level genome sequencing and comparative genomics of Aspergillus sections Usti and Cavernicolus.</title>
        <authorList>
            <consortium name="Lawrence Berkeley National Laboratory"/>
            <person name="Nybo J.L."/>
            <person name="Vesth T.C."/>
            <person name="Theobald S."/>
            <person name="Frisvad J.C."/>
            <person name="Larsen T.O."/>
            <person name="Kjaerboelling I."/>
            <person name="Rothschild-Mancinelli K."/>
            <person name="Lyhne E.K."/>
            <person name="Kogle M.E."/>
            <person name="Barry K."/>
            <person name="Clum A."/>
            <person name="Na H."/>
            <person name="Ledsgaard L."/>
            <person name="Lin J."/>
            <person name="Lipzen A."/>
            <person name="Kuo A."/>
            <person name="Riley R."/>
            <person name="Mondo S."/>
            <person name="Labutti K."/>
            <person name="Haridas S."/>
            <person name="Pangalinan J."/>
            <person name="Salamov A.A."/>
            <person name="Simmons B.A."/>
            <person name="Magnuson J.K."/>
            <person name="Chen J."/>
            <person name="Drula E."/>
            <person name="Henrissat B."/>
            <person name="Wiebenga A."/>
            <person name="Lubbers R.J."/>
            <person name="Gomes A.C."/>
            <person name="Makela M.R."/>
            <person name="Stajich J."/>
            <person name="Grigoriev I.V."/>
            <person name="Mortensen U.H."/>
            <person name="De Vries R.P."/>
            <person name="Baker S.E."/>
            <person name="Andersen M.R."/>
        </authorList>
    </citation>
    <scope>NUCLEOTIDE SEQUENCE [LARGE SCALE GENOMIC DNA]</scope>
    <source>
        <strain evidence="3 4">CBS 209.92</strain>
    </source>
</reference>
<dbReference type="PANTHER" id="PTHR45657:SF20">
    <property type="entry name" value="CRAL_TRIO DOMAIN PROTEIN (AFU_ORTHOLOGUE AFUA_5G00680)"/>
    <property type="match status" value="1"/>
</dbReference>
<evidence type="ECO:0000259" key="2">
    <source>
        <dbReference type="PROSITE" id="PS50191"/>
    </source>
</evidence>
<protein>
    <submittedName>
        <fullName evidence="3">Phosphatidylinositol/phosphatidylcholine transfer protein</fullName>
    </submittedName>
</protein>
<dbReference type="SUPFAM" id="SSF52087">
    <property type="entry name" value="CRAL/TRIO domain"/>
    <property type="match status" value="1"/>
</dbReference>
<dbReference type="InterPro" id="IPR051026">
    <property type="entry name" value="PI/PC_transfer"/>
</dbReference>
<evidence type="ECO:0000313" key="4">
    <source>
        <dbReference type="Proteomes" id="UP001610563"/>
    </source>
</evidence>
<dbReference type="InterPro" id="IPR036865">
    <property type="entry name" value="CRAL-TRIO_dom_sf"/>
</dbReference>
<dbReference type="InterPro" id="IPR001251">
    <property type="entry name" value="CRAL-TRIO_dom"/>
</dbReference>
<evidence type="ECO:0000313" key="3">
    <source>
        <dbReference type="EMBL" id="KAL2794628.1"/>
    </source>
</evidence>
<comment type="caution">
    <text evidence="3">The sequence shown here is derived from an EMBL/GenBank/DDBJ whole genome shotgun (WGS) entry which is preliminary data.</text>
</comment>
<feature type="domain" description="CRAL-TRIO" evidence="2">
    <location>
        <begin position="86"/>
        <end position="299"/>
    </location>
</feature>
<dbReference type="Gene3D" id="3.40.525.10">
    <property type="entry name" value="CRAL-TRIO lipid binding domain"/>
    <property type="match status" value="1"/>
</dbReference>
<dbReference type="CDD" id="cd00170">
    <property type="entry name" value="SEC14"/>
    <property type="match status" value="1"/>
</dbReference>
<organism evidence="3 4">
    <name type="scientific">Aspergillus keveii</name>
    <dbReference type="NCBI Taxonomy" id="714993"/>
    <lineage>
        <taxon>Eukaryota</taxon>
        <taxon>Fungi</taxon>
        <taxon>Dikarya</taxon>
        <taxon>Ascomycota</taxon>
        <taxon>Pezizomycotina</taxon>
        <taxon>Eurotiomycetes</taxon>
        <taxon>Eurotiomycetidae</taxon>
        <taxon>Eurotiales</taxon>
        <taxon>Aspergillaceae</taxon>
        <taxon>Aspergillus</taxon>
        <taxon>Aspergillus subgen. Nidulantes</taxon>
    </lineage>
</organism>
<dbReference type="Gene3D" id="1.10.8.20">
    <property type="entry name" value="N-terminal domain of phosphatidylinositol transfer protein sec14p"/>
    <property type="match status" value="1"/>
</dbReference>
<dbReference type="InterPro" id="IPR036273">
    <property type="entry name" value="CRAL/TRIO_N_dom_sf"/>
</dbReference>
<dbReference type="Proteomes" id="UP001610563">
    <property type="component" value="Unassembled WGS sequence"/>
</dbReference>
<name>A0ABR4G6H0_9EURO</name>
<keyword evidence="4" id="KW-1185">Reference proteome</keyword>
<proteinExistence type="predicted"/>
<dbReference type="SUPFAM" id="SSF46938">
    <property type="entry name" value="CRAL/TRIO N-terminal domain"/>
    <property type="match status" value="1"/>
</dbReference>
<dbReference type="PANTHER" id="PTHR45657">
    <property type="entry name" value="CRAL-TRIO DOMAIN-CONTAINING PROTEIN YKL091C-RELATED"/>
    <property type="match status" value="1"/>
</dbReference>
<dbReference type="EMBL" id="JBFTWV010000043">
    <property type="protein sequence ID" value="KAL2794628.1"/>
    <property type="molecule type" value="Genomic_DNA"/>
</dbReference>
<sequence>MVTITTTEAAATATFSNLCAENGLLKRTGWKDGDIQEGFTDQNTLLRFLQANDMDPSLALDQLRQATDFHTKNQALGLYDLIDVEDYEDTRRLYPTWTGRRDKHGRPLLMIDIAALSKEPMAHWRATRTAAAPAPSGQQQQDGVQVTSRHTTNMAQRALIFFDGLTRFILPLCSAVRDAQTSSSCQSREENGNGGVLKCVAIIDAATVSLKQGWDVREYAREISWILATCFPEVLDRIYLCNTPSIFSTIWKVLKGFVEPKTAEKIVVLTSCETYSALNADIEHSSIPASCGGGFAYQTGILPDLDEEIRAALQWSVPQKKQFPPGPIKWVKSDDARQWRAIATGTIDGVARADEVAVLSLNHRNGAQL</sequence>
<feature type="compositionally biased region" description="Low complexity" evidence="1">
    <location>
        <begin position="129"/>
        <end position="141"/>
    </location>
</feature>
<gene>
    <name evidence="3" type="ORF">BJX66DRAFT_325255</name>
</gene>
<dbReference type="PROSITE" id="PS50191">
    <property type="entry name" value="CRAL_TRIO"/>
    <property type="match status" value="1"/>
</dbReference>
<dbReference type="Pfam" id="PF00650">
    <property type="entry name" value="CRAL_TRIO"/>
    <property type="match status" value="1"/>
</dbReference>
<feature type="region of interest" description="Disordered" evidence="1">
    <location>
        <begin position="129"/>
        <end position="148"/>
    </location>
</feature>
<accession>A0ABR4G6H0</accession>
<evidence type="ECO:0000256" key="1">
    <source>
        <dbReference type="SAM" id="MobiDB-lite"/>
    </source>
</evidence>